<dbReference type="InterPro" id="IPR012675">
    <property type="entry name" value="Beta-grasp_dom_sf"/>
</dbReference>
<dbReference type="Pfam" id="PF00111">
    <property type="entry name" value="Fer2"/>
    <property type="match status" value="1"/>
</dbReference>
<dbReference type="Gene3D" id="3.10.20.30">
    <property type="match status" value="1"/>
</dbReference>
<evidence type="ECO:0000313" key="2">
    <source>
        <dbReference type="EMBL" id="AIL33021.1"/>
    </source>
</evidence>
<sequence>MALVQTRLHSIDVIDGETLLETLERVGYDIEFQCREGFCGSCRTKVISGEVVYLRDPIAYIGTGEVLPCCCQAKDKLLLDLGEDEYEAGK</sequence>
<dbReference type="PROSITE" id="PS51085">
    <property type="entry name" value="2FE2S_FER_2"/>
    <property type="match status" value="1"/>
</dbReference>
<dbReference type="InterPro" id="IPR006058">
    <property type="entry name" value="2Fe2S_fd_BS"/>
</dbReference>
<dbReference type="PROSITE" id="PS00197">
    <property type="entry name" value="2FE2S_FER_1"/>
    <property type="match status" value="1"/>
</dbReference>
<dbReference type="NCBIfam" id="NF007985">
    <property type="entry name" value="PRK10713.1"/>
    <property type="match status" value="1"/>
</dbReference>
<dbReference type="EMBL" id="CP009238">
    <property type="protein sequence ID" value="AIL33021.1"/>
    <property type="molecule type" value="Genomic_DNA"/>
</dbReference>
<name>A0A077DFQ9_9BURK</name>
<dbReference type="OrthoDB" id="370747at2"/>
<dbReference type="Proteomes" id="UP000028945">
    <property type="component" value="Chromosome"/>
</dbReference>
<dbReference type="HOGENOM" id="CLU_082632_6_2_4"/>
<dbReference type="InterPro" id="IPR001041">
    <property type="entry name" value="2Fe-2S_ferredoxin-type"/>
</dbReference>
<evidence type="ECO:0000313" key="3">
    <source>
        <dbReference type="Proteomes" id="UP000028945"/>
    </source>
</evidence>
<feature type="domain" description="2Fe-2S ferredoxin-type" evidence="1">
    <location>
        <begin position="1"/>
        <end position="85"/>
    </location>
</feature>
<evidence type="ECO:0000259" key="1">
    <source>
        <dbReference type="PROSITE" id="PS51085"/>
    </source>
</evidence>
<dbReference type="STRING" id="1072685.IX83_06575"/>
<dbReference type="eggNOG" id="COG0633">
    <property type="taxonomic scope" value="Bacteria"/>
</dbReference>
<gene>
    <name evidence="2" type="ORF">IX83_06575</name>
</gene>
<keyword evidence="3" id="KW-1185">Reference proteome</keyword>
<dbReference type="AlphaFoldDB" id="A0A077DFQ9"/>
<proteinExistence type="predicted"/>
<dbReference type="GO" id="GO:0051537">
    <property type="term" value="F:2 iron, 2 sulfur cluster binding"/>
    <property type="evidence" value="ECO:0007669"/>
    <property type="project" value="InterPro"/>
</dbReference>
<organism evidence="2 3">
    <name type="scientific">Basilea psittacipulmonis DSM 24701</name>
    <dbReference type="NCBI Taxonomy" id="1072685"/>
    <lineage>
        <taxon>Bacteria</taxon>
        <taxon>Pseudomonadati</taxon>
        <taxon>Pseudomonadota</taxon>
        <taxon>Betaproteobacteria</taxon>
        <taxon>Burkholderiales</taxon>
        <taxon>Alcaligenaceae</taxon>
        <taxon>Basilea</taxon>
    </lineage>
</organism>
<dbReference type="CDD" id="cd00207">
    <property type="entry name" value="fer2"/>
    <property type="match status" value="1"/>
</dbReference>
<dbReference type="SUPFAM" id="SSF54292">
    <property type="entry name" value="2Fe-2S ferredoxin-like"/>
    <property type="match status" value="1"/>
</dbReference>
<dbReference type="KEGG" id="bpsi:IX83_06575"/>
<accession>A0A077DFQ9</accession>
<dbReference type="InterPro" id="IPR036010">
    <property type="entry name" value="2Fe-2S_ferredoxin-like_sf"/>
</dbReference>
<protein>
    <recommendedName>
        <fullName evidence="1">2Fe-2S ferredoxin-type domain-containing protein</fullName>
    </recommendedName>
</protein>
<dbReference type="RefSeq" id="WP_038500448.1">
    <property type="nucleotide sequence ID" value="NZ_AFWK01000021.1"/>
</dbReference>
<reference evidence="2 3" key="1">
    <citation type="journal article" date="2014" name="BMC Genomics">
        <title>A genomic perspective on a new bacterial genus and species from the Alcaligenaceae family, Basilea psittacipulmonis.</title>
        <authorList>
            <person name="Whiteson K.L."/>
            <person name="Hernandez D."/>
            <person name="Lazarevic V."/>
            <person name="Gaia N."/>
            <person name="Farinelli L."/>
            <person name="Francois P."/>
            <person name="Pilo P."/>
            <person name="Frey J."/>
            <person name="Schrenzel J."/>
        </authorList>
    </citation>
    <scope>NUCLEOTIDE SEQUENCE [LARGE SCALE GENOMIC DNA]</scope>
    <source>
        <strain evidence="2 3">DSM 24701</strain>
    </source>
</reference>